<proteinExistence type="predicted"/>
<dbReference type="InterPro" id="IPR036704">
    <property type="entry name" value="RraA/RraA-like_sf"/>
</dbReference>
<comment type="cofactor">
    <cofactor evidence="5">
        <name>Mg(2+)</name>
        <dbReference type="ChEBI" id="CHEBI:18420"/>
    </cofactor>
</comment>
<dbReference type="PANTHER" id="PTHR33254">
    <property type="entry name" value="4-HYDROXY-4-METHYL-2-OXOGLUTARATE ALDOLASE 3-RELATED"/>
    <property type="match status" value="1"/>
</dbReference>
<organism evidence="6 7">
    <name type="scientific">Aquamicrobium lusatiense</name>
    <dbReference type="NCBI Taxonomy" id="89772"/>
    <lineage>
        <taxon>Bacteria</taxon>
        <taxon>Pseudomonadati</taxon>
        <taxon>Pseudomonadota</taxon>
        <taxon>Alphaproteobacteria</taxon>
        <taxon>Hyphomicrobiales</taxon>
        <taxon>Phyllobacteriaceae</taxon>
        <taxon>Aquamicrobium</taxon>
    </lineage>
</organism>
<feature type="binding site" evidence="5">
    <location>
        <position position="116"/>
    </location>
    <ligand>
        <name>Mg(2+)</name>
        <dbReference type="ChEBI" id="CHEBI:18420"/>
    </ligand>
</feature>
<evidence type="ECO:0000313" key="6">
    <source>
        <dbReference type="EMBL" id="MBB6012787.1"/>
    </source>
</evidence>
<dbReference type="Proteomes" id="UP000533306">
    <property type="component" value="Unassembled WGS sequence"/>
</dbReference>
<sequence length="222" mass="23636">MFEVHDMPAQLDQDLIELMGKVETATVGHFRHAGFIDNRIGAILGDCRVAGTAVTIRLPHADSTALHYLTRLVRPGDFVVVERCGDLRHACWGGVVTHAMALAGIAGAVIDGPATDLSEIRKVRLPVWCRGPSPITTKILGLAGAINVPVTVGDQVVMPGDAIIADESGVIAISPEDAEVVARRAIAMQEGEIVLLERLRKGESLPDISGATRMVEEKRKGA</sequence>
<reference evidence="6 7" key="1">
    <citation type="submission" date="2020-08" db="EMBL/GenBank/DDBJ databases">
        <title>Genomic Encyclopedia of Type Strains, Phase IV (KMG-IV): sequencing the most valuable type-strain genomes for metagenomic binning, comparative biology and taxonomic classification.</title>
        <authorList>
            <person name="Goeker M."/>
        </authorList>
    </citation>
    <scope>NUCLEOTIDE SEQUENCE [LARGE SCALE GENOMIC DNA]</scope>
    <source>
        <strain evidence="6 7">DSM 11099</strain>
    </source>
</reference>
<comment type="caution">
    <text evidence="6">The sequence shown here is derived from an EMBL/GenBank/DDBJ whole genome shotgun (WGS) entry which is preliminary data.</text>
</comment>
<comment type="cofactor">
    <cofactor evidence="1">
        <name>a divalent metal cation</name>
        <dbReference type="ChEBI" id="CHEBI:60240"/>
    </cofactor>
</comment>
<dbReference type="RefSeq" id="WP_183829676.1">
    <property type="nucleotide sequence ID" value="NZ_JACHEU010000001.1"/>
</dbReference>
<dbReference type="CDD" id="cd16841">
    <property type="entry name" value="RraA_family"/>
    <property type="match status" value="1"/>
</dbReference>
<dbReference type="PANTHER" id="PTHR33254:SF4">
    <property type="entry name" value="4-HYDROXY-4-METHYL-2-OXOGLUTARATE ALDOLASE 3-RELATED"/>
    <property type="match status" value="1"/>
</dbReference>
<dbReference type="SUPFAM" id="SSF89562">
    <property type="entry name" value="RraA-like"/>
    <property type="match status" value="1"/>
</dbReference>
<evidence type="ECO:0000313" key="7">
    <source>
        <dbReference type="Proteomes" id="UP000533306"/>
    </source>
</evidence>
<keyword evidence="5" id="KW-0479">Metal-binding</keyword>
<dbReference type="Gene3D" id="3.50.30.40">
    <property type="entry name" value="Ribonuclease E inhibitor RraA/RraA-like"/>
    <property type="match status" value="1"/>
</dbReference>
<dbReference type="InterPro" id="IPR005493">
    <property type="entry name" value="RraA/RraA-like"/>
</dbReference>
<gene>
    <name evidence="6" type="ORF">HNR59_002132</name>
</gene>
<keyword evidence="5" id="KW-0460">Magnesium</keyword>
<evidence type="ECO:0000256" key="4">
    <source>
        <dbReference type="ARBA" id="ARBA00030169"/>
    </source>
</evidence>
<keyword evidence="7" id="KW-1185">Reference proteome</keyword>
<evidence type="ECO:0000256" key="3">
    <source>
        <dbReference type="ARBA" id="ARBA00029596"/>
    </source>
</evidence>
<dbReference type="Pfam" id="PF03737">
    <property type="entry name" value="RraA-like"/>
    <property type="match status" value="1"/>
</dbReference>
<feature type="binding site" evidence="5">
    <location>
        <begin position="93"/>
        <end position="96"/>
    </location>
    <ligand>
        <name>substrate</name>
    </ligand>
</feature>
<dbReference type="EMBL" id="JACHEU010000001">
    <property type="protein sequence ID" value="MBB6012787.1"/>
    <property type="molecule type" value="Genomic_DNA"/>
</dbReference>
<accession>A0A7W9S2A6</accession>
<name>A0A7W9S2A6_9HYPH</name>
<protein>
    <recommendedName>
        <fullName evidence="2">Putative 4-hydroxy-4-methyl-2-oxoglutarate aldolase</fullName>
    </recommendedName>
    <alternativeName>
        <fullName evidence="3">Regulator of ribonuclease activity homolog</fullName>
    </alternativeName>
    <alternativeName>
        <fullName evidence="4">RraA-like protein</fullName>
    </alternativeName>
</protein>
<evidence type="ECO:0000256" key="2">
    <source>
        <dbReference type="ARBA" id="ARBA00016549"/>
    </source>
</evidence>
<dbReference type="GO" id="GO:0046872">
    <property type="term" value="F:metal ion binding"/>
    <property type="evidence" value="ECO:0007669"/>
    <property type="project" value="UniProtKB-KW"/>
</dbReference>
<evidence type="ECO:0000256" key="1">
    <source>
        <dbReference type="ARBA" id="ARBA00001968"/>
    </source>
</evidence>
<evidence type="ECO:0000256" key="5">
    <source>
        <dbReference type="PIRSR" id="PIRSR605493-1"/>
    </source>
</evidence>
<dbReference type="AlphaFoldDB" id="A0A7W9S2A6"/>